<keyword evidence="2" id="KW-1185">Reference proteome</keyword>
<organism evidence="1 2">
    <name type="scientific">Candidatus Liberibacter solanacearum</name>
    <dbReference type="NCBI Taxonomy" id="556287"/>
    <lineage>
        <taxon>Bacteria</taxon>
        <taxon>Pseudomonadati</taxon>
        <taxon>Pseudomonadota</taxon>
        <taxon>Alphaproteobacteria</taxon>
        <taxon>Hyphomicrobiales</taxon>
        <taxon>Rhizobiaceae</taxon>
        <taxon>Liberibacter</taxon>
    </lineage>
</organism>
<gene>
    <name evidence="1" type="ORF">DJ66_1192</name>
</gene>
<evidence type="ECO:0000313" key="2">
    <source>
        <dbReference type="Proteomes" id="UP000033731"/>
    </source>
</evidence>
<comment type="caution">
    <text evidence="1">The sequence shown here is derived from an EMBL/GenBank/DDBJ whole genome shotgun (WGS) entry which is preliminary data.</text>
</comment>
<dbReference type="EMBL" id="JMTK01000005">
    <property type="protein sequence ID" value="KJZ81308.1"/>
    <property type="molecule type" value="Genomic_DNA"/>
</dbReference>
<dbReference type="AlphaFoldDB" id="A0A0F4VII4"/>
<reference evidence="1 2" key="1">
    <citation type="journal article" date="2015" name="Phytopathology">
        <title>Genomes of Candidatus Liberibacter solanacearum haplotype A from New Zealand and the USA suggest significant genome plasticity in the species.</title>
        <authorList>
            <person name="Thompson S.M."/>
            <person name="Johnson C.P."/>
            <person name="Lu A.Y."/>
            <person name="Frampton R.A."/>
            <person name="Sullivan K.L."/>
            <person name="Fiers M.W."/>
            <person name="Crowhurst R.N."/>
            <person name="Pitman A.R."/>
            <person name="Scott I."/>
            <person name="Gudmestad N.C."/>
            <person name="Smith G.R."/>
        </authorList>
    </citation>
    <scope>NUCLEOTIDE SEQUENCE [LARGE SCALE GENOMIC DNA]</scope>
    <source>
        <strain evidence="1 2">LsoNZ1</strain>
    </source>
</reference>
<proteinExistence type="predicted"/>
<protein>
    <submittedName>
        <fullName evidence="1">Uncharacterized protein</fullName>
    </submittedName>
</protein>
<evidence type="ECO:0000313" key="1">
    <source>
        <dbReference type="EMBL" id="KJZ81308.1"/>
    </source>
</evidence>
<dbReference type="Proteomes" id="UP000033731">
    <property type="component" value="Unassembled WGS sequence"/>
</dbReference>
<sequence length="38" mass="4825">MGREIILVPLWEFLFRKNQKNYFIYPQIEFERLFPSFN</sequence>
<name>A0A0F4VII4_9HYPH</name>
<accession>A0A0F4VII4</accession>